<proteinExistence type="predicted"/>
<sequence length="678" mass="77883">MFPWITFIFLITLSNQANSHVWRLPNIPENRTDVLESWIKLDKTLKGSTQSLIKTLMPMILESSSKLNLSSECVKECFQLVLKSLKKWAFSFVDATGKFFDGVLSGTMSSFGEFDQCLETVVPHSKKKDDILFVGQYCLVEIRFRIPPKKTRYNLYDHVIELENFTGTEVVKFFTEKAHLMYMNAIRIGICIPSGCTKDDLNQILTLAAEKLHIDAEATHCETKQKERSFLRIQICAILCICILACLVFLGTWIEAHSVSKSDHSKLYRILLSFSIISNLNRLFSTKASIENFSCIQGLRVLTISWVVFGHVYFFAGFFKMSYRTLFHGHEVATDPIAQMIVNGSEAVDTFLFMAGMLVCYFTIKRVRIQKKKFHIGLFVLHRLWRIVPVYYFILLCATLVPLMGSGPAFHDIMSYSIYPCFQYWWRNVLFINNFYDMSNICLLHTWYVSADLQLYLLSLVVILPLIWSKKIGILFNVLIVVISVVYTGIVTHLYNIQPTLTVTHLDIEDGNLFFVYTYANVLSRAGPYFIGVFVGYILITKPDIKIPKKTLVIGWFLAALSSGSVIFATGFWYRVHRPSAIENLLYSTFYKVAFTAGIAWMTFCCITGHGGIVNKILSWKIWIPMGKLAFFMYLIQPILQVSNMANFRTLQEFTHIQFVNPPGLWLYYHVYAIGNNM</sequence>
<evidence type="ECO:0000256" key="2">
    <source>
        <dbReference type="SAM" id="SignalP"/>
    </source>
</evidence>
<keyword evidence="1" id="KW-0472">Membrane</keyword>
<evidence type="ECO:0000256" key="1">
    <source>
        <dbReference type="SAM" id="Phobius"/>
    </source>
</evidence>
<protein>
    <submittedName>
        <fullName evidence="4">NRF domain-containing protein</fullName>
    </submittedName>
</protein>
<evidence type="ECO:0000313" key="4">
    <source>
        <dbReference type="EMBL" id="GFS58036.1"/>
    </source>
</evidence>
<dbReference type="PANTHER" id="PTHR11161">
    <property type="entry name" value="O-ACYLTRANSFERASE"/>
    <property type="match status" value="1"/>
</dbReference>
<keyword evidence="5" id="KW-1185">Reference proteome</keyword>
<feature type="domain" description="Nose resistant-to-fluoxetine protein N-terminal" evidence="3">
    <location>
        <begin position="70"/>
        <end position="223"/>
    </location>
</feature>
<feature type="signal peptide" evidence="2">
    <location>
        <begin position="1"/>
        <end position="19"/>
    </location>
</feature>
<dbReference type="AlphaFoldDB" id="A0A8X6IST8"/>
<accession>A0A8X6IST8</accession>
<feature type="transmembrane region" description="Helical" evidence="1">
    <location>
        <begin position="594"/>
        <end position="615"/>
    </location>
</feature>
<gene>
    <name evidence="4" type="primary">AVEN_14282_1</name>
    <name evidence="4" type="ORF">NPIL_276691</name>
</gene>
<dbReference type="GO" id="GO:0016747">
    <property type="term" value="F:acyltransferase activity, transferring groups other than amino-acyl groups"/>
    <property type="evidence" value="ECO:0007669"/>
    <property type="project" value="InterPro"/>
</dbReference>
<feature type="transmembrane region" description="Helical" evidence="1">
    <location>
        <begin position="515"/>
        <end position="540"/>
    </location>
</feature>
<dbReference type="InterPro" id="IPR002656">
    <property type="entry name" value="Acyl_transf_3_dom"/>
</dbReference>
<evidence type="ECO:0000313" key="5">
    <source>
        <dbReference type="Proteomes" id="UP000887013"/>
    </source>
</evidence>
<dbReference type="Pfam" id="PF20146">
    <property type="entry name" value="NRF"/>
    <property type="match status" value="1"/>
</dbReference>
<reference evidence="4" key="1">
    <citation type="submission" date="2020-08" db="EMBL/GenBank/DDBJ databases">
        <title>Multicomponent nature underlies the extraordinary mechanical properties of spider dragline silk.</title>
        <authorList>
            <person name="Kono N."/>
            <person name="Nakamura H."/>
            <person name="Mori M."/>
            <person name="Yoshida Y."/>
            <person name="Ohtoshi R."/>
            <person name="Malay A.D."/>
            <person name="Moran D.A.P."/>
            <person name="Tomita M."/>
            <person name="Numata K."/>
            <person name="Arakawa K."/>
        </authorList>
    </citation>
    <scope>NUCLEOTIDE SEQUENCE</scope>
</reference>
<dbReference type="OrthoDB" id="6430164at2759"/>
<dbReference type="InterPro" id="IPR006621">
    <property type="entry name" value="Nose-resist-to-fluoxetine_N"/>
</dbReference>
<feature type="chain" id="PRO_5036453918" evidence="2">
    <location>
        <begin position="20"/>
        <end position="678"/>
    </location>
</feature>
<feature type="transmembrane region" description="Helical" evidence="1">
    <location>
        <begin position="552"/>
        <end position="574"/>
    </location>
</feature>
<feature type="transmembrane region" description="Helical" evidence="1">
    <location>
        <begin position="296"/>
        <end position="316"/>
    </location>
</feature>
<feature type="transmembrane region" description="Helical" evidence="1">
    <location>
        <begin position="384"/>
        <end position="405"/>
    </location>
</feature>
<dbReference type="PANTHER" id="PTHR11161:SF0">
    <property type="entry name" value="O-ACYLTRANSFERASE LIKE PROTEIN"/>
    <property type="match status" value="1"/>
</dbReference>
<keyword evidence="1" id="KW-0812">Transmembrane</keyword>
<feature type="transmembrane region" description="Helical" evidence="1">
    <location>
        <begin position="622"/>
        <end position="640"/>
    </location>
</feature>
<feature type="transmembrane region" description="Helical" evidence="1">
    <location>
        <begin position="233"/>
        <end position="254"/>
    </location>
</feature>
<feature type="transmembrane region" description="Helical" evidence="1">
    <location>
        <begin position="347"/>
        <end position="364"/>
    </location>
</feature>
<keyword evidence="2" id="KW-0732">Signal</keyword>
<dbReference type="SMART" id="SM00703">
    <property type="entry name" value="NRF"/>
    <property type="match status" value="1"/>
</dbReference>
<evidence type="ECO:0000259" key="3">
    <source>
        <dbReference type="SMART" id="SM00703"/>
    </source>
</evidence>
<organism evidence="4 5">
    <name type="scientific">Nephila pilipes</name>
    <name type="common">Giant wood spider</name>
    <name type="synonym">Nephila maculata</name>
    <dbReference type="NCBI Taxonomy" id="299642"/>
    <lineage>
        <taxon>Eukaryota</taxon>
        <taxon>Metazoa</taxon>
        <taxon>Ecdysozoa</taxon>
        <taxon>Arthropoda</taxon>
        <taxon>Chelicerata</taxon>
        <taxon>Arachnida</taxon>
        <taxon>Araneae</taxon>
        <taxon>Araneomorphae</taxon>
        <taxon>Entelegynae</taxon>
        <taxon>Araneoidea</taxon>
        <taxon>Nephilidae</taxon>
        <taxon>Nephila</taxon>
    </lineage>
</organism>
<feature type="transmembrane region" description="Helical" evidence="1">
    <location>
        <begin position="447"/>
        <end position="467"/>
    </location>
</feature>
<dbReference type="EMBL" id="BMAW01092995">
    <property type="protein sequence ID" value="GFS58036.1"/>
    <property type="molecule type" value="Genomic_DNA"/>
</dbReference>
<feature type="transmembrane region" description="Helical" evidence="1">
    <location>
        <begin position="474"/>
        <end position="495"/>
    </location>
</feature>
<dbReference type="InterPro" id="IPR052728">
    <property type="entry name" value="O2_lipid_transport_reg"/>
</dbReference>
<feature type="transmembrane region" description="Helical" evidence="1">
    <location>
        <begin position="266"/>
        <end position="284"/>
    </location>
</feature>
<name>A0A8X6IST8_NEPPI</name>
<dbReference type="Pfam" id="PF01757">
    <property type="entry name" value="Acyl_transf_3"/>
    <property type="match status" value="1"/>
</dbReference>
<keyword evidence="1" id="KW-1133">Transmembrane helix</keyword>
<comment type="caution">
    <text evidence="4">The sequence shown here is derived from an EMBL/GenBank/DDBJ whole genome shotgun (WGS) entry which is preliminary data.</text>
</comment>
<dbReference type="Proteomes" id="UP000887013">
    <property type="component" value="Unassembled WGS sequence"/>
</dbReference>